<keyword evidence="3" id="KW-1185">Reference proteome</keyword>
<feature type="signal peptide" evidence="1">
    <location>
        <begin position="1"/>
        <end position="17"/>
    </location>
</feature>
<comment type="caution">
    <text evidence="2">The sequence shown here is derived from an EMBL/GenBank/DDBJ whole genome shotgun (WGS) entry which is preliminary data.</text>
</comment>
<gene>
    <name evidence="2" type="ORF">GCM10007100_21510</name>
</gene>
<proteinExistence type="predicted"/>
<evidence type="ECO:0000313" key="3">
    <source>
        <dbReference type="Proteomes" id="UP000644507"/>
    </source>
</evidence>
<organism evidence="2 3">
    <name type="scientific">Roseibacillus persicicus</name>
    <dbReference type="NCBI Taxonomy" id="454148"/>
    <lineage>
        <taxon>Bacteria</taxon>
        <taxon>Pseudomonadati</taxon>
        <taxon>Verrucomicrobiota</taxon>
        <taxon>Verrucomicrobiia</taxon>
        <taxon>Verrucomicrobiales</taxon>
        <taxon>Verrucomicrobiaceae</taxon>
        <taxon>Roseibacillus</taxon>
    </lineage>
</organism>
<dbReference type="AlphaFoldDB" id="A0A918WK30"/>
<evidence type="ECO:0008006" key="4">
    <source>
        <dbReference type="Google" id="ProtNLM"/>
    </source>
</evidence>
<dbReference type="EMBL" id="BMXI01000008">
    <property type="protein sequence ID" value="GHC54722.1"/>
    <property type="molecule type" value="Genomic_DNA"/>
</dbReference>
<dbReference type="Proteomes" id="UP000644507">
    <property type="component" value="Unassembled WGS sequence"/>
</dbReference>
<evidence type="ECO:0000256" key="1">
    <source>
        <dbReference type="SAM" id="SignalP"/>
    </source>
</evidence>
<reference evidence="2" key="2">
    <citation type="submission" date="2020-09" db="EMBL/GenBank/DDBJ databases">
        <authorList>
            <person name="Sun Q."/>
            <person name="Kim S."/>
        </authorList>
    </citation>
    <scope>NUCLEOTIDE SEQUENCE</scope>
    <source>
        <strain evidence="2">KCTC 12988</strain>
    </source>
</reference>
<reference evidence="2" key="1">
    <citation type="journal article" date="2014" name="Int. J. Syst. Evol. Microbiol.">
        <title>Complete genome sequence of Corynebacterium casei LMG S-19264T (=DSM 44701T), isolated from a smear-ripened cheese.</title>
        <authorList>
            <consortium name="US DOE Joint Genome Institute (JGI-PGF)"/>
            <person name="Walter F."/>
            <person name="Albersmeier A."/>
            <person name="Kalinowski J."/>
            <person name="Ruckert C."/>
        </authorList>
    </citation>
    <scope>NUCLEOTIDE SEQUENCE</scope>
    <source>
        <strain evidence="2">KCTC 12988</strain>
    </source>
</reference>
<accession>A0A918WK30</accession>
<protein>
    <recommendedName>
        <fullName evidence="4">Secreted protein</fullName>
    </recommendedName>
</protein>
<evidence type="ECO:0000313" key="2">
    <source>
        <dbReference type="EMBL" id="GHC54722.1"/>
    </source>
</evidence>
<sequence length="95" mass="9345">MVATTIMGCTAVAPAMAPVVAVMVSAMGSYVPGRGHATAGIAMTNNRGPMRTTVAIEGDPDIAVDGSAIAIVATHHPLGVDGASTTGTSTYVTTT</sequence>
<name>A0A918WK30_9BACT</name>
<keyword evidence="1" id="KW-0732">Signal</keyword>
<feature type="chain" id="PRO_5037869799" description="Secreted protein" evidence="1">
    <location>
        <begin position="18"/>
        <end position="95"/>
    </location>
</feature>